<dbReference type="RefSeq" id="WP_007320436.1">
    <property type="nucleotide sequence ID" value="NZ_BAEE01000009.1"/>
</dbReference>
<comment type="caution">
    <text evidence="2">The sequence shown here is derived from an EMBL/GenBank/DDBJ whole genome shotgun (WGS) entry which is preliminary data.</text>
</comment>
<evidence type="ECO:0000256" key="1">
    <source>
        <dbReference type="SAM" id="MobiDB-lite"/>
    </source>
</evidence>
<sequence length="89" mass="9234">MTNPTQPDAPKPGAHLSASAPGASVSPDDVVTAINEMLEKLDEVSRQVAEAEDGSPVSAQQLAALDRQADLLERAHRVLADALAAIDHA</sequence>
<accession>G7GXN1</accession>
<evidence type="ECO:0000313" key="2">
    <source>
        <dbReference type="EMBL" id="GAB08356.1"/>
    </source>
</evidence>
<dbReference type="AlphaFoldDB" id="G7GXN1"/>
<evidence type="ECO:0000313" key="3">
    <source>
        <dbReference type="Proteomes" id="UP000035088"/>
    </source>
</evidence>
<name>G7GXN1_9ACTN</name>
<protein>
    <submittedName>
        <fullName evidence="2">Uncharacterized protein</fullName>
    </submittedName>
</protein>
<dbReference type="STRING" id="1073574.GOARA_009_00030"/>
<dbReference type="EMBL" id="BAEE01000009">
    <property type="protein sequence ID" value="GAB08356.1"/>
    <property type="molecule type" value="Genomic_DNA"/>
</dbReference>
<gene>
    <name evidence="2" type="ORF">GOARA_009_00030</name>
</gene>
<dbReference type="Proteomes" id="UP000035088">
    <property type="component" value="Unassembled WGS sequence"/>
</dbReference>
<feature type="region of interest" description="Disordered" evidence="1">
    <location>
        <begin position="1"/>
        <end position="27"/>
    </location>
</feature>
<reference evidence="2 3" key="1">
    <citation type="submission" date="2011-11" db="EMBL/GenBank/DDBJ databases">
        <title>Whole genome shotgun sequence of Gordonia araii NBRC 100433.</title>
        <authorList>
            <person name="Yoshida Y."/>
            <person name="Hosoyama A."/>
            <person name="Tsuchikane K."/>
            <person name="Katsumata H."/>
            <person name="Yamazaki S."/>
            <person name="Fujita N."/>
        </authorList>
    </citation>
    <scope>NUCLEOTIDE SEQUENCE [LARGE SCALE GENOMIC DNA]</scope>
    <source>
        <strain evidence="2 3">NBRC 100433</strain>
    </source>
</reference>
<keyword evidence="3" id="KW-1185">Reference proteome</keyword>
<proteinExistence type="predicted"/>
<organism evidence="2 3">
    <name type="scientific">Gordonia araii NBRC 100433</name>
    <dbReference type="NCBI Taxonomy" id="1073574"/>
    <lineage>
        <taxon>Bacteria</taxon>
        <taxon>Bacillati</taxon>
        <taxon>Actinomycetota</taxon>
        <taxon>Actinomycetes</taxon>
        <taxon>Mycobacteriales</taxon>
        <taxon>Gordoniaceae</taxon>
        <taxon>Gordonia</taxon>
    </lineage>
</organism>